<keyword evidence="5 6" id="KW-0472">Membrane</keyword>
<protein>
    <submittedName>
        <fullName evidence="7">Sugar:proton symporter</fullName>
    </submittedName>
</protein>
<dbReference type="RefSeq" id="WP_086632575.1">
    <property type="nucleotide sequence ID" value="NZ_JOPB01000011.1"/>
</dbReference>
<evidence type="ECO:0000256" key="6">
    <source>
        <dbReference type="SAM" id="Phobius"/>
    </source>
</evidence>
<evidence type="ECO:0000313" key="7">
    <source>
        <dbReference type="EMBL" id="OUI77888.1"/>
    </source>
</evidence>
<dbReference type="InterPro" id="IPR005275">
    <property type="entry name" value="Lfuc_symporter_FucP"/>
</dbReference>
<evidence type="ECO:0000256" key="2">
    <source>
        <dbReference type="ARBA" id="ARBA00022475"/>
    </source>
</evidence>
<dbReference type="InterPro" id="IPR011701">
    <property type="entry name" value="MFS"/>
</dbReference>
<dbReference type="InterPro" id="IPR050375">
    <property type="entry name" value="MFS_TsgA-like"/>
</dbReference>
<dbReference type="InterPro" id="IPR036259">
    <property type="entry name" value="MFS_trans_sf"/>
</dbReference>
<comment type="caution">
    <text evidence="7">The sequence shown here is derived from an EMBL/GenBank/DDBJ whole genome shotgun (WGS) entry which is preliminary data.</text>
</comment>
<keyword evidence="8" id="KW-1185">Reference proteome</keyword>
<feature type="transmembrane region" description="Helical" evidence="6">
    <location>
        <begin position="206"/>
        <end position="225"/>
    </location>
</feature>
<dbReference type="SUPFAM" id="SSF103473">
    <property type="entry name" value="MFS general substrate transporter"/>
    <property type="match status" value="1"/>
</dbReference>
<feature type="transmembrane region" description="Helical" evidence="6">
    <location>
        <begin position="110"/>
        <end position="129"/>
    </location>
</feature>
<evidence type="ECO:0000313" key="8">
    <source>
        <dbReference type="Proteomes" id="UP000194946"/>
    </source>
</evidence>
<organism evidence="7 8">
    <name type="scientific">Commensalibacter intestini</name>
    <dbReference type="NCBI Taxonomy" id="479936"/>
    <lineage>
        <taxon>Bacteria</taxon>
        <taxon>Pseudomonadati</taxon>
        <taxon>Pseudomonadota</taxon>
        <taxon>Alphaproteobacteria</taxon>
        <taxon>Acetobacterales</taxon>
        <taxon>Acetobacteraceae</taxon>
    </lineage>
</organism>
<keyword evidence="3 6" id="KW-0812">Transmembrane</keyword>
<dbReference type="GO" id="GO:0015535">
    <property type="term" value="F:fucose:proton symporter activity"/>
    <property type="evidence" value="ECO:0007669"/>
    <property type="project" value="InterPro"/>
</dbReference>
<dbReference type="PROSITE" id="PS51257">
    <property type="entry name" value="PROKAR_LIPOPROTEIN"/>
    <property type="match status" value="1"/>
</dbReference>
<feature type="transmembrane region" description="Helical" evidence="6">
    <location>
        <begin position="294"/>
        <end position="314"/>
    </location>
</feature>
<dbReference type="Proteomes" id="UP000194946">
    <property type="component" value="Unassembled WGS sequence"/>
</dbReference>
<dbReference type="CDD" id="cd17394">
    <property type="entry name" value="MFS_FucP_like"/>
    <property type="match status" value="1"/>
</dbReference>
<feature type="transmembrane region" description="Helical" evidence="6">
    <location>
        <begin position="59"/>
        <end position="80"/>
    </location>
</feature>
<name>A0A251ZT96_9PROT</name>
<evidence type="ECO:0000256" key="3">
    <source>
        <dbReference type="ARBA" id="ARBA00022692"/>
    </source>
</evidence>
<feature type="transmembrane region" description="Helical" evidence="6">
    <location>
        <begin position="87"/>
        <end position="104"/>
    </location>
</feature>
<evidence type="ECO:0000256" key="4">
    <source>
        <dbReference type="ARBA" id="ARBA00022989"/>
    </source>
</evidence>
<feature type="transmembrane region" description="Helical" evidence="6">
    <location>
        <begin position="345"/>
        <end position="366"/>
    </location>
</feature>
<dbReference type="GO" id="GO:0005886">
    <property type="term" value="C:plasma membrane"/>
    <property type="evidence" value="ECO:0007669"/>
    <property type="project" value="UniProtKB-SubCell"/>
</dbReference>
<dbReference type="Pfam" id="PF07690">
    <property type="entry name" value="MFS_1"/>
    <property type="match status" value="1"/>
</dbReference>
<gene>
    <name evidence="7" type="ORF">HK18_00585</name>
</gene>
<evidence type="ECO:0000256" key="5">
    <source>
        <dbReference type="ARBA" id="ARBA00023136"/>
    </source>
</evidence>
<dbReference type="EMBL" id="JOPB01000011">
    <property type="protein sequence ID" value="OUI77888.1"/>
    <property type="molecule type" value="Genomic_DNA"/>
</dbReference>
<dbReference type="PANTHER" id="PTHR43702">
    <property type="entry name" value="L-FUCOSE-PROTON SYMPORTER"/>
    <property type="match status" value="1"/>
</dbReference>
<feature type="transmembrane region" description="Helical" evidence="6">
    <location>
        <begin position="260"/>
        <end position="282"/>
    </location>
</feature>
<evidence type="ECO:0000256" key="1">
    <source>
        <dbReference type="ARBA" id="ARBA00004429"/>
    </source>
</evidence>
<sequence>MTNKSTVEQLPDGYLNKTPIFQFILLSCLFALWGCPVSLNDILITQFKSIFNLSDFASALVQSAFYGGYFLIAIPASLIIKKTNYKTGIIIGLGVYIVGCSLFFPASTMATYTMFLAAILAMAFGLSFLETASNTYSSMLGPKKYATLRLNISQNFQPFGAIAGVLMGKYLVFQEGDSLHSQVQKLSGDQLRAFQLEHLQYTLQPYKYIIIVLAIVLVLFVLTSYPNCKPSNTKTHEVKKVSFGETISYLIKNASFRNGIFAQFVYVGMQTAVWSFTIRLALELGAQNEREAANFMLYSFVCFFIGKFVANVFMTRFNPKMVLFIYSMIGTALLVYISFSSSFYAVYAAIFTSVLMGPCWPTIFANNLEVVDKKYVEVAGAITVMSIVGGAVVPAIQGFVSDHLHSMQHAFIVSAICFAIVGLHFLREYFKKEHSASAV</sequence>
<dbReference type="Gene3D" id="1.20.1250.20">
    <property type="entry name" value="MFS general substrate transporter like domains"/>
    <property type="match status" value="2"/>
</dbReference>
<feature type="transmembrane region" description="Helical" evidence="6">
    <location>
        <begin position="20"/>
        <end position="39"/>
    </location>
</feature>
<comment type="subcellular location">
    <subcellularLocation>
        <location evidence="1">Cell inner membrane</location>
        <topology evidence="1">Multi-pass membrane protein</topology>
    </subcellularLocation>
</comment>
<dbReference type="PANTHER" id="PTHR43702:SF11">
    <property type="entry name" value="L-FUCOSE-PROTON SYMPORTER"/>
    <property type="match status" value="1"/>
</dbReference>
<dbReference type="AlphaFoldDB" id="A0A251ZT96"/>
<keyword evidence="4 6" id="KW-1133">Transmembrane helix</keyword>
<feature type="transmembrane region" description="Helical" evidence="6">
    <location>
        <begin position="150"/>
        <end position="172"/>
    </location>
</feature>
<dbReference type="NCBIfam" id="TIGR00885">
    <property type="entry name" value="fucP"/>
    <property type="match status" value="1"/>
</dbReference>
<accession>A0A251ZT96</accession>
<feature type="transmembrane region" description="Helical" evidence="6">
    <location>
        <begin position="378"/>
        <end position="400"/>
    </location>
</feature>
<feature type="transmembrane region" description="Helical" evidence="6">
    <location>
        <begin position="321"/>
        <end position="339"/>
    </location>
</feature>
<reference evidence="8" key="1">
    <citation type="submission" date="2014-06" db="EMBL/GenBank/DDBJ databases">
        <authorList>
            <person name="Winans N.J."/>
            <person name="Newell P.D."/>
            <person name="Douglas A.E."/>
        </authorList>
    </citation>
    <scope>NUCLEOTIDE SEQUENCE [LARGE SCALE GENOMIC DNA]</scope>
    <source>
        <strain evidence="8">DmL_052</strain>
    </source>
</reference>
<feature type="transmembrane region" description="Helical" evidence="6">
    <location>
        <begin position="406"/>
        <end position="426"/>
    </location>
</feature>
<proteinExistence type="predicted"/>
<keyword evidence="2" id="KW-1003">Cell membrane</keyword>